<organism evidence="6">
    <name type="scientific">Sheuella amnicola</name>
    <dbReference type="NCBI Taxonomy" id="2707330"/>
    <lineage>
        <taxon>Bacteria</taxon>
        <taxon>Pseudomonadati</taxon>
        <taxon>Pseudomonadota</taxon>
        <taxon>Betaproteobacteria</taxon>
        <taxon>Burkholderiales</taxon>
        <taxon>Alcaligenaceae</taxon>
        <taxon>Sheuella</taxon>
    </lineage>
</organism>
<evidence type="ECO:0000256" key="3">
    <source>
        <dbReference type="ARBA" id="ARBA00022801"/>
    </source>
</evidence>
<evidence type="ECO:0000256" key="2">
    <source>
        <dbReference type="ARBA" id="ARBA00022490"/>
    </source>
</evidence>
<dbReference type="EMBL" id="JAAGRN010000004">
    <property type="protein sequence ID" value="NDY83124.1"/>
    <property type="molecule type" value="Genomic_DNA"/>
</dbReference>
<evidence type="ECO:0000256" key="4">
    <source>
        <dbReference type="ARBA" id="ARBA00023080"/>
    </source>
</evidence>
<comment type="function">
    <text evidence="5">Nucleoside triphosphate pyrophosphatase that hydrolyzes 7-methyl-GTP (m(7)GTP). May have a dual role in cell division arrest and in preventing the incorporation of modified nucleotides into cellular nucleic acids.</text>
</comment>
<reference evidence="6" key="1">
    <citation type="submission" date="2020-02" db="EMBL/GenBank/DDBJ databases">
        <authorList>
            <person name="Chen W.-M."/>
        </authorList>
    </citation>
    <scope>NUCLEOTIDE SEQUENCE</scope>
    <source>
        <strain evidence="6">NBD-18</strain>
    </source>
</reference>
<dbReference type="SUPFAM" id="SSF52972">
    <property type="entry name" value="ITPase-like"/>
    <property type="match status" value="1"/>
</dbReference>
<dbReference type="CDD" id="cd00555">
    <property type="entry name" value="Maf"/>
    <property type="match status" value="1"/>
</dbReference>
<keyword evidence="2 5" id="KW-0963">Cytoplasm</keyword>
<keyword evidence="3 5" id="KW-0378">Hydrolase</keyword>
<accession>A0A6B2R0J8</accession>
<proteinExistence type="inferred from homology"/>
<sequence length="202" mass="21697">MSSDVIELVLASSSPYRRELLERLRIPFISDSPDVDESPNPGETPENLAIRLAILKARTVAARHPGRIVIGADQAASLMDKPLGKPGTIQAAREQLRNLSGQRVVFHSAMAVVQGAKIQSINVPTVCIFRNLSEQAIERYIQIDQPLDTAGSAKAESLGIALMQSMQSDDPTSIIGLPLIALTGMLTQCGLDPLLHAKVTTP</sequence>
<feature type="site" description="Important for substrate specificity" evidence="5">
    <location>
        <position position="74"/>
    </location>
</feature>
<dbReference type="GO" id="GO:0047429">
    <property type="term" value="F:nucleoside triphosphate diphosphatase activity"/>
    <property type="evidence" value="ECO:0007669"/>
    <property type="project" value="InterPro"/>
</dbReference>
<dbReference type="PANTHER" id="PTHR43213:SF10">
    <property type="entry name" value="7-METHYL-GTP PYROPHOSPHATASE"/>
    <property type="match status" value="1"/>
</dbReference>
<name>A0A6B2R0J8_9BURK</name>
<dbReference type="Pfam" id="PF02545">
    <property type="entry name" value="Maf"/>
    <property type="match status" value="1"/>
</dbReference>
<dbReference type="PIRSF" id="PIRSF006305">
    <property type="entry name" value="Maf"/>
    <property type="match status" value="1"/>
</dbReference>
<dbReference type="InterPro" id="IPR029001">
    <property type="entry name" value="ITPase-like_fam"/>
</dbReference>
<comment type="catalytic activity">
    <reaction evidence="5">
        <text>N(7)-methyl-GTP + H2O = N(7)-methyl-GMP + diphosphate + H(+)</text>
        <dbReference type="Rhea" id="RHEA:58744"/>
        <dbReference type="ChEBI" id="CHEBI:15377"/>
        <dbReference type="ChEBI" id="CHEBI:15378"/>
        <dbReference type="ChEBI" id="CHEBI:33019"/>
        <dbReference type="ChEBI" id="CHEBI:58285"/>
        <dbReference type="ChEBI" id="CHEBI:87133"/>
    </reaction>
</comment>
<dbReference type="EC" id="3.6.1.-" evidence="5"/>
<dbReference type="GO" id="GO:0005737">
    <property type="term" value="C:cytoplasm"/>
    <property type="evidence" value="ECO:0007669"/>
    <property type="project" value="UniProtKB-SubCell"/>
</dbReference>
<gene>
    <name evidence="6" type="primary">maf</name>
    <name evidence="6" type="ORF">G3I67_07760</name>
</gene>
<dbReference type="Gene3D" id="3.90.950.10">
    <property type="match status" value="1"/>
</dbReference>
<protein>
    <recommendedName>
        <fullName evidence="5">7-methyl-GTP pyrophosphatase</fullName>
        <shortName evidence="5">m(7)GTP pyrophosphatase</shortName>
        <ecNumber evidence="5">3.6.1.-</ecNumber>
    </recommendedName>
</protein>
<dbReference type="InterPro" id="IPR003697">
    <property type="entry name" value="Maf-like"/>
</dbReference>
<dbReference type="GO" id="GO:0009117">
    <property type="term" value="P:nucleotide metabolic process"/>
    <property type="evidence" value="ECO:0007669"/>
    <property type="project" value="UniProtKB-KW"/>
</dbReference>
<dbReference type="AlphaFoldDB" id="A0A6B2R0J8"/>
<feature type="site" description="Important for substrate specificity" evidence="5">
    <location>
        <position position="156"/>
    </location>
</feature>
<comment type="caution">
    <text evidence="5">Lacks conserved residue(s) required for the propagation of feature annotation.</text>
</comment>
<dbReference type="PANTHER" id="PTHR43213">
    <property type="entry name" value="BIFUNCTIONAL DTTP/UTP PYROPHOSPHATASE/METHYLTRANSFERASE PROTEIN-RELATED"/>
    <property type="match status" value="1"/>
</dbReference>
<dbReference type="RefSeq" id="WP_163653794.1">
    <property type="nucleotide sequence ID" value="NZ_JAAGRN010000004.1"/>
</dbReference>
<comment type="caution">
    <text evidence="6">The sequence shown here is derived from an EMBL/GenBank/DDBJ whole genome shotgun (WGS) entry which is preliminary data.</text>
</comment>
<comment type="subcellular location">
    <subcellularLocation>
        <location evidence="1 5">Cytoplasm</location>
    </subcellularLocation>
</comment>
<evidence type="ECO:0000313" key="6">
    <source>
        <dbReference type="EMBL" id="NDY83124.1"/>
    </source>
</evidence>
<keyword evidence="4 5" id="KW-0546">Nucleotide metabolism</keyword>
<comment type="cofactor">
    <cofactor evidence="5">
        <name>a divalent metal cation</name>
        <dbReference type="ChEBI" id="CHEBI:60240"/>
    </cofactor>
</comment>
<evidence type="ECO:0000256" key="5">
    <source>
        <dbReference type="HAMAP-Rule" id="MF_00528"/>
    </source>
</evidence>
<evidence type="ECO:0000256" key="1">
    <source>
        <dbReference type="ARBA" id="ARBA00004496"/>
    </source>
</evidence>
<dbReference type="NCBIfam" id="TIGR00172">
    <property type="entry name" value="maf"/>
    <property type="match status" value="1"/>
</dbReference>
<feature type="site" description="Important for substrate specificity" evidence="5">
    <location>
        <position position="16"/>
    </location>
</feature>
<dbReference type="HAMAP" id="MF_00528">
    <property type="entry name" value="Maf"/>
    <property type="match status" value="1"/>
</dbReference>
<feature type="active site" description="Proton acceptor" evidence="5">
    <location>
        <position position="73"/>
    </location>
</feature>
<comment type="similarity">
    <text evidence="5">Belongs to the Maf family. YceF subfamily.</text>
</comment>